<evidence type="ECO:0000313" key="6">
    <source>
        <dbReference type="EMBL" id="MBK7676807.1"/>
    </source>
</evidence>
<dbReference type="SUPFAM" id="SSF56059">
    <property type="entry name" value="Glutathione synthetase ATP-binding domain-like"/>
    <property type="match status" value="1"/>
</dbReference>
<keyword evidence="1" id="KW-0436">Ligase</keyword>
<dbReference type="PANTHER" id="PTHR43585">
    <property type="entry name" value="FUMIPYRROLE BIOSYNTHESIS PROTEIN C"/>
    <property type="match status" value="1"/>
</dbReference>
<protein>
    <submittedName>
        <fullName evidence="6">ATP-grasp domain-containing protein</fullName>
    </submittedName>
</protein>
<dbReference type="GO" id="GO:0005524">
    <property type="term" value="F:ATP binding"/>
    <property type="evidence" value="ECO:0007669"/>
    <property type="project" value="UniProtKB-UniRule"/>
</dbReference>
<evidence type="ECO:0000256" key="2">
    <source>
        <dbReference type="ARBA" id="ARBA00022741"/>
    </source>
</evidence>
<dbReference type="InterPro" id="IPR040570">
    <property type="entry name" value="LAL_C2"/>
</dbReference>
<dbReference type="Pfam" id="PF13535">
    <property type="entry name" value="ATP-grasp_4"/>
    <property type="match status" value="1"/>
</dbReference>
<evidence type="ECO:0000313" key="7">
    <source>
        <dbReference type="Proteomes" id="UP000697998"/>
    </source>
</evidence>
<proteinExistence type="predicted"/>
<gene>
    <name evidence="6" type="ORF">IPJ27_19735</name>
</gene>
<evidence type="ECO:0000256" key="4">
    <source>
        <dbReference type="PROSITE-ProRule" id="PRU00409"/>
    </source>
</evidence>
<sequence>MGLRVVAVDPDPAAPGLALATLAGVYDLADLGAILKLARAEEIDGIMTLAADYPMPTLAAVCAEMCLPGPRPQVVDAATNKRLMRLALRAAGVPCPLSHHASNLEEARKAVAKLATDTILKPAASQGGRGITRVAAGSAPEVVDWAYLRALKETRADGVMVEQFIEGPEFSVESLTHGGQTHVIAVTDKLTSGAPYYVELGHSQPSRWTDAQVESLRRAARSAISALGIDQAAGHTELRLTAQGPVIMEVAARLGGGFINSHLVPLSTGIDLVGACIQVALGDPPDLTPKRPSGAAAIRFLSATPGLVSSIERLGELSEQEGLVEADVYVRPGDLVPELVDAGGRVGHVICRGRDPDHALALAERAMDRIHVLTRAREAR</sequence>
<dbReference type="InterPro" id="IPR013815">
    <property type="entry name" value="ATP_grasp_subdomain_1"/>
</dbReference>
<evidence type="ECO:0000256" key="3">
    <source>
        <dbReference type="ARBA" id="ARBA00022840"/>
    </source>
</evidence>
<dbReference type="AlphaFoldDB" id="A0A935UHK3"/>
<dbReference type="Gene3D" id="3.30.470.20">
    <property type="entry name" value="ATP-grasp fold, B domain"/>
    <property type="match status" value="1"/>
</dbReference>
<comment type="caution">
    <text evidence="6">The sequence shown here is derived from an EMBL/GenBank/DDBJ whole genome shotgun (WGS) entry which is preliminary data.</text>
</comment>
<accession>A0A935UHK3</accession>
<keyword evidence="3 4" id="KW-0067">ATP-binding</keyword>
<name>A0A935UHK3_9PROT</name>
<dbReference type="Gene3D" id="3.40.50.20">
    <property type="match status" value="1"/>
</dbReference>
<keyword evidence="2 4" id="KW-0547">Nucleotide-binding</keyword>
<evidence type="ECO:0000259" key="5">
    <source>
        <dbReference type="PROSITE" id="PS50975"/>
    </source>
</evidence>
<dbReference type="GO" id="GO:0016874">
    <property type="term" value="F:ligase activity"/>
    <property type="evidence" value="ECO:0007669"/>
    <property type="project" value="UniProtKB-KW"/>
</dbReference>
<organism evidence="6 7">
    <name type="scientific">Candidatus Accumulibacter proximus</name>
    <dbReference type="NCBI Taxonomy" id="2954385"/>
    <lineage>
        <taxon>Bacteria</taxon>
        <taxon>Pseudomonadati</taxon>
        <taxon>Pseudomonadota</taxon>
        <taxon>Betaproteobacteria</taxon>
        <taxon>Candidatus Accumulibacter</taxon>
    </lineage>
</organism>
<dbReference type="InterPro" id="IPR052032">
    <property type="entry name" value="ATP-dep_AA_Ligase"/>
</dbReference>
<dbReference type="Gene3D" id="3.30.1490.20">
    <property type="entry name" value="ATP-grasp fold, A domain"/>
    <property type="match status" value="1"/>
</dbReference>
<dbReference type="Proteomes" id="UP000697998">
    <property type="component" value="Unassembled WGS sequence"/>
</dbReference>
<dbReference type="PROSITE" id="PS50975">
    <property type="entry name" value="ATP_GRASP"/>
    <property type="match status" value="1"/>
</dbReference>
<dbReference type="GO" id="GO:0046872">
    <property type="term" value="F:metal ion binding"/>
    <property type="evidence" value="ECO:0007669"/>
    <property type="project" value="InterPro"/>
</dbReference>
<dbReference type="Pfam" id="PF18603">
    <property type="entry name" value="LAL_C2"/>
    <property type="match status" value="1"/>
</dbReference>
<dbReference type="EMBL" id="JADJMH010000025">
    <property type="protein sequence ID" value="MBK7676807.1"/>
    <property type="molecule type" value="Genomic_DNA"/>
</dbReference>
<reference evidence="6 7" key="1">
    <citation type="submission" date="2020-10" db="EMBL/GenBank/DDBJ databases">
        <title>Connecting structure to function with the recovery of over 1000 high-quality activated sludge metagenome-assembled genomes encoding full-length rRNA genes using long-read sequencing.</title>
        <authorList>
            <person name="Singleton C.M."/>
            <person name="Petriglieri F."/>
            <person name="Kristensen J.M."/>
            <person name="Kirkegaard R.H."/>
            <person name="Michaelsen T.Y."/>
            <person name="Andersen M.H."/>
            <person name="Karst S.M."/>
            <person name="Dueholm M.S."/>
            <person name="Nielsen P.H."/>
            <person name="Albertsen M."/>
        </authorList>
    </citation>
    <scope>NUCLEOTIDE SEQUENCE [LARGE SCALE GENOMIC DNA]</scope>
    <source>
        <strain evidence="6">EsbW_18-Q3-R4-48_BATAC.285</strain>
    </source>
</reference>
<evidence type="ECO:0000256" key="1">
    <source>
        <dbReference type="ARBA" id="ARBA00022598"/>
    </source>
</evidence>
<feature type="domain" description="ATP-grasp" evidence="5">
    <location>
        <begin position="85"/>
        <end position="281"/>
    </location>
</feature>
<dbReference type="PANTHER" id="PTHR43585:SF2">
    <property type="entry name" value="ATP-GRASP ENZYME FSQD"/>
    <property type="match status" value="1"/>
</dbReference>
<dbReference type="InterPro" id="IPR011761">
    <property type="entry name" value="ATP-grasp"/>
</dbReference>